<protein>
    <submittedName>
        <fullName evidence="15">Cytochrome b561 family protein</fullName>
    </submittedName>
</protein>
<dbReference type="InterPro" id="IPR052168">
    <property type="entry name" value="Cytochrome_b561_oxidase"/>
</dbReference>
<evidence type="ECO:0000256" key="11">
    <source>
        <dbReference type="ARBA" id="ARBA00023136"/>
    </source>
</evidence>
<feature type="transmembrane region" description="Helical" evidence="13">
    <location>
        <begin position="54"/>
        <end position="73"/>
    </location>
</feature>
<keyword evidence="11 13" id="KW-0472">Membrane</keyword>
<accession>A0AAV3BJF9</accession>
<name>A0AAV3BJF9_YERPE</name>
<dbReference type="AlphaFoldDB" id="A0AAV3BJF9"/>
<reference evidence="15 16" key="2">
    <citation type="submission" date="2010-03" db="EMBL/GenBank/DDBJ databases">
        <authorList>
            <person name="Payne S.H."/>
            <person name="Sutton G.G."/>
        </authorList>
    </citation>
    <scope>NUCLEOTIDE SEQUENCE [LARGE SCALE GENOMIC DNA]</scope>
    <source>
        <strain evidence="15 16">IP275</strain>
    </source>
</reference>
<proteinExistence type="inferred from homology"/>
<keyword evidence="10" id="KW-0408">Iron</keyword>
<keyword evidence="3" id="KW-0813">Transport</keyword>
<keyword evidence="6 13" id="KW-0812">Transmembrane</keyword>
<dbReference type="Pfam" id="PF01292">
    <property type="entry name" value="Ni_hydr_CYTB"/>
    <property type="match status" value="1"/>
</dbReference>
<reference evidence="15 16" key="1">
    <citation type="submission" date="2008-01" db="EMBL/GenBank/DDBJ databases">
        <title>Yersinia pestis Strain IP275 project at JCVI/TIGR.</title>
        <authorList>
            <person name="Ravel J."/>
            <person name="Eppinger M."/>
            <person name="Fricke W.F."/>
            <person name="Rosovitz M."/>
            <person name="Lindler L.E."/>
            <person name="Bearden S."/>
            <person name="Shriefer M."/>
        </authorList>
    </citation>
    <scope>NUCLEOTIDE SEQUENCE [LARGE SCALE GENOMIC DNA]</scope>
    <source>
        <strain evidence="15 16">IP275</strain>
    </source>
</reference>
<evidence type="ECO:0000256" key="8">
    <source>
        <dbReference type="ARBA" id="ARBA00022982"/>
    </source>
</evidence>
<dbReference type="Proteomes" id="UP000004430">
    <property type="component" value="Unassembled WGS sequence"/>
</dbReference>
<evidence type="ECO:0000256" key="2">
    <source>
        <dbReference type="ARBA" id="ARBA00004651"/>
    </source>
</evidence>
<comment type="caution">
    <text evidence="15">The sequence shown here is derived from an EMBL/GenBank/DDBJ whole genome shotgun (WGS) entry which is preliminary data.</text>
</comment>
<evidence type="ECO:0000256" key="3">
    <source>
        <dbReference type="ARBA" id="ARBA00022448"/>
    </source>
</evidence>
<dbReference type="GO" id="GO:0020037">
    <property type="term" value="F:heme binding"/>
    <property type="evidence" value="ECO:0007669"/>
    <property type="project" value="TreeGrafter"/>
</dbReference>
<dbReference type="GO" id="GO:0046872">
    <property type="term" value="F:metal ion binding"/>
    <property type="evidence" value="ECO:0007669"/>
    <property type="project" value="UniProtKB-KW"/>
</dbReference>
<dbReference type="PANTHER" id="PTHR30529:SF4">
    <property type="entry name" value="SUPEROXIDE OXIDASE CYBB"/>
    <property type="match status" value="1"/>
</dbReference>
<dbReference type="NCBIfam" id="NF008566">
    <property type="entry name" value="PRK11513.1"/>
    <property type="match status" value="1"/>
</dbReference>
<feature type="transmembrane region" description="Helical" evidence="13">
    <location>
        <begin position="93"/>
        <end position="117"/>
    </location>
</feature>
<keyword evidence="4" id="KW-1003">Cell membrane</keyword>
<keyword evidence="9 13" id="KW-1133">Transmembrane helix</keyword>
<keyword evidence="7" id="KW-0479">Metal-binding</keyword>
<evidence type="ECO:0000256" key="6">
    <source>
        <dbReference type="ARBA" id="ARBA00022692"/>
    </source>
</evidence>
<comment type="similarity">
    <text evidence="12">Belongs to the cytochrome b561 family.</text>
</comment>
<feature type="domain" description="Cytochrome b561 bacterial/Ni-hydrogenase" evidence="14">
    <location>
        <begin position="16"/>
        <end position="183"/>
    </location>
</feature>
<evidence type="ECO:0000256" key="7">
    <source>
        <dbReference type="ARBA" id="ARBA00022723"/>
    </source>
</evidence>
<evidence type="ECO:0000256" key="12">
    <source>
        <dbReference type="ARBA" id="ARBA00037975"/>
    </source>
</evidence>
<dbReference type="SUPFAM" id="SSF81342">
    <property type="entry name" value="Transmembrane di-heme cytochromes"/>
    <property type="match status" value="1"/>
</dbReference>
<dbReference type="GO" id="GO:0022904">
    <property type="term" value="P:respiratory electron transport chain"/>
    <property type="evidence" value="ECO:0007669"/>
    <property type="project" value="InterPro"/>
</dbReference>
<organism evidence="15 16">
    <name type="scientific">Yersinia pestis biovar Orientalis str. IP275</name>
    <dbReference type="NCBI Taxonomy" id="373665"/>
    <lineage>
        <taxon>Bacteria</taxon>
        <taxon>Pseudomonadati</taxon>
        <taxon>Pseudomonadota</taxon>
        <taxon>Gammaproteobacteria</taxon>
        <taxon>Enterobacterales</taxon>
        <taxon>Yersiniaceae</taxon>
        <taxon>Yersinia</taxon>
    </lineage>
</organism>
<feature type="transmembrane region" description="Helical" evidence="13">
    <location>
        <begin position="21"/>
        <end position="38"/>
    </location>
</feature>
<comment type="subcellular location">
    <subcellularLocation>
        <location evidence="2">Cell membrane</location>
        <topology evidence="2">Multi-pass membrane protein</topology>
    </subcellularLocation>
</comment>
<gene>
    <name evidence="15" type="ORF">YPIP275_4210</name>
</gene>
<evidence type="ECO:0000256" key="9">
    <source>
        <dbReference type="ARBA" id="ARBA00022989"/>
    </source>
</evidence>
<evidence type="ECO:0000256" key="5">
    <source>
        <dbReference type="ARBA" id="ARBA00022617"/>
    </source>
</evidence>
<evidence type="ECO:0000259" key="14">
    <source>
        <dbReference type="Pfam" id="PF01292"/>
    </source>
</evidence>
<dbReference type="InterPro" id="IPR016174">
    <property type="entry name" value="Di-haem_cyt_TM"/>
</dbReference>
<evidence type="ECO:0000313" key="15">
    <source>
        <dbReference type="EMBL" id="EDR34074.1"/>
    </source>
</evidence>
<feature type="transmembrane region" description="Helical" evidence="13">
    <location>
        <begin position="154"/>
        <end position="173"/>
    </location>
</feature>
<dbReference type="EMBL" id="AAOS02000004">
    <property type="protein sequence ID" value="EDR34074.1"/>
    <property type="molecule type" value="Genomic_DNA"/>
</dbReference>
<evidence type="ECO:0000313" key="16">
    <source>
        <dbReference type="Proteomes" id="UP000004430"/>
    </source>
</evidence>
<dbReference type="GO" id="GO:0005886">
    <property type="term" value="C:plasma membrane"/>
    <property type="evidence" value="ECO:0007669"/>
    <property type="project" value="UniProtKB-SubCell"/>
</dbReference>
<evidence type="ECO:0000256" key="13">
    <source>
        <dbReference type="SAM" id="Phobius"/>
    </source>
</evidence>
<comment type="cofactor">
    <cofactor evidence="1">
        <name>heme b</name>
        <dbReference type="ChEBI" id="CHEBI:60344"/>
    </cofactor>
</comment>
<evidence type="ECO:0000256" key="10">
    <source>
        <dbReference type="ARBA" id="ARBA00023004"/>
    </source>
</evidence>
<dbReference type="InterPro" id="IPR011577">
    <property type="entry name" value="Cyt_b561_bac/Ni-Hgenase"/>
</dbReference>
<keyword evidence="8" id="KW-0249">Electron transport</keyword>
<sequence>MKGDGYISGKHMHKKYSCLQIGIHWLVLLLVIIAWSSIELRGFAPRSYQPWMKMIHFSCGIAILVLMMTRILIQLRYPTPPIVPKPSPMIVGLAHVGHWVIYLLFIALPIIGIAILYCRGSSWIAFGLIMPHAEQANFDLADTLKAYHLLLANMSYFVIGLHALAALLHHYVLKDNTLLRMMPKKRG</sequence>
<evidence type="ECO:0000256" key="1">
    <source>
        <dbReference type="ARBA" id="ARBA00001970"/>
    </source>
</evidence>
<evidence type="ECO:0000256" key="4">
    <source>
        <dbReference type="ARBA" id="ARBA00022475"/>
    </source>
</evidence>
<dbReference type="GO" id="GO:0009055">
    <property type="term" value="F:electron transfer activity"/>
    <property type="evidence" value="ECO:0007669"/>
    <property type="project" value="InterPro"/>
</dbReference>
<keyword evidence="5" id="KW-0349">Heme</keyword>
<dbReference type="PANTHER" id="PTHR30529">
    <property type="entry name" value="CYTOCHROME B561"/>
    <property type="match status" value="1"/>
</dbReference>